<dbReference type="PANTHER" id="PTHR34154:SF3">
    <property type="entry name" value="ALKALI-SENSITIVE LINKAGE PROTEIN 1"/>
    <property type="match status" value="1"/>
</dbReference>
<dbReference type="OrthoDB" id="4597161at2759"/>
<feature type="domain" description="Asl1-like glycosyl hydrolase catalytic" evidence="2">
    <location>
        <begin position="51"/>
        <end position="288"/>
    </location>
</feature>
<reference evidence="4" key="1">
    <citation type="journal article" date="2012" name="Science">
        <title>The Paleozoic origin of enzymatic lignin decomposition reconstructed from 31 fungal genomes.</title>
        <authorList>
            <person name="Floudas D."/>
            <person name="Binder M."/>
            <person name="Riley R."/>
            <person name="Barry K."/>
            <person name="Blanchette R.A."/>
            <person name="Henrissat B."/>
            <person name="Martinez A.T."/>
            <person name="Otillar R."/>
            <person name="Spatafora J.W."/>
            <person name="Yadav J.S."/>
            <person name="Aerts A."/>
            <person name="Benoit I."/>
            <person name="Boyd A."/>
            <person name="Carlson A."/>
            <person name="Copeland A."/>
            <person name="Coutinho P.M."/>
            <person name="de Vries R.P."/>
            <person name="Ferreira P."/>
            <person name="Findley K."/>
            <person name="Foster B."/>
            <person name="Gaskell J."/>
            <person name="Glotzer D."/>
            <person name="Gorecki P."/>
            <person name="Heitman J."/>
            <person name="Hesse C."/>
            <person name="Hori C."/>
            <person name="Igarashi K."/>
            <person name="Jurgens J.A."/>
            <person name="Kallen N."/>
            <person name="Kersten P."/>
            <person name="Kohler A."/>
            <person name="Kuees U."/>
            <person name="Kumar T.K.A."/>
            <person name="Kuo A."/>
            <person name="LaButti K."/>
            <person name="Larrondo L.F."/>
            <person name="Lindquist E."/>
            <person name="Ling A."/>
            <person name="Lombard V."/>
            <person name="Lucas S."/>
            <person name="Lundell T."/>
            <person name="Martin R."/>
            <person name="McLaughlin D.J."/>
            <person name="Morgenstern I."/>
            <person name="Morin E."/>
            <person name="Murat C."/>
            <person name="Nagy L.G."/>
            <person name="Nolan M."/>
            <person name="Ohm R.A."/>
            <person name="Patyshakuliyeva A."/>
            <person name="Rokas A."/>
            <person name="Ruiz-Duenas F.J."/>
            <person name="Sabat G."/>
            <person name="Salamov A."/>
            <person name="Samejima M."/>
            <person name="Schmutz J."/>
            <person name="Slot J.C."/>
            <person name="St John F."/>
            <person name="Stenlid J."/>
            <person name="Sun H."/>
            <person name="Sun S."/>
            <person name="Syed K."/>
            <person name="Tsang A."/>
            <person name="Wiebenga A."/>
            <person name="Young D."/>
            <person name="Pisabarro A."/>
            <person name="Eastwood D.C."/>
            <person name="Martin F."/>
            <person name="Cullen D."/>
            <person name="Grigoriev I.V."/>
            <person name="Hibbett D.S."/>
        </authorList>
    </citation>
    <scope>NUCLEOTIDE SEQUENCE [LARGE SCALE GENOMIC DNA]</scope>
    <source>
        <strain evidence="4">RWD-64-598 SS2</strain>
    </source>
</reference>
<dbReference type="PANTHER" id="PTHR34154">
    <property type="entry name" value="ALKALI-SENSITIVE LINKAGE PROTEIN 1"/>
    <property type="match status" value="1"/>
</dbReference>
<evidence type="ECO:0000313" key="3">
    <source>
        <dbReference type="EMBL" id="EIW81798.1"/>
    </source>
</evidence>
<evidence type="ECO:0000256" key="1">
    <source>
        <dbReference type="SAM" id="SignalP"/>
    </source>
</evidence>
<dbReference type="KEGG" id="cput:CONPUDRAFT_152702"/>
<evidence type="ECO:0000313" key="4">
    <source>
        <dbReference type="Proteomes" id="UP000053558"/>
    </source>
</evidence>
<feature type="signal peptide" evidence="1">
    <location>
        <begin position="1"/>
        <end position="19"/>
    </location>
</feature>
<dbReference type="Proteomes" id="UP000053558">
    <property type="component" value="Unassembled WGS sequence"/>
</dbReference>
<feature type="chain" id="PRO_5024296038" description="Asl1-like glycosyl hydrolase catalytic domain-containing protein" evidence="1">
    <location>
        <begin position="20"/>
        <end position="301"/>
    </location>
</feature>
<dbReference type="InterPro" id="IPR053183">
    <property type="entry name" value="ASL1"/>
</dbReference>
<gene>
    <name evidence="3" type="ORF">CONPUDRAFT_152702</name>
</gene>
<dbReference type="RefSeq" id="XP_007767677.1">
    <property type="nucleotide sequence ID" value="XM_007769487.1"/>
</dbReference>
<evidence type="ECO:0000259" key="2">
    <source>
        <dbReference type="Pfam" id="PF11790"/>
    </source>
</evidence>
<proteinExistence type="predicted"/>
<dbReference type="InterPro" id="IPR024655">
    <property type="entry name" value="Asl1_glyco_hydro_catalytic"/>
</dbReference>
<dbReference type="SUPFAM" id="SSF51445">
    <property type="entry name" value="(Trans)glycosidases"/>
    <property type="match status" value="1"/>
</dbReference>
<comment type="caution">
    <text evidence="3">The sequence shown here is derived from an EMBL/GenBank/DDBJ whole genome shotgun (WGS) entry which is preliminary data.</text>
</comment>
<keyword evidence="4" id="KW-1185">Reference proteome</keyword>
<name>A0A5M3MRL0_CONPW</name>
<accession>A0A5M3MRL0</accession>
<dbReference type="InterPro" id="IPR017853">
    <property type="entry name" value="GH"/>
</dbReference>
<organism evidence="3 4">
    <name type="scientific">Coniophora puteana (strain RWD-64-598)</name>
    <name type="common">Brown rot fungus</name>
    <dbReference type="NCBI Taxonomy" id="741705"/>
    <lineage>
        <taxon>Eukaryota</taxon>
        <taxon>Fungi</taxon>
        <taxon>Dikarya</taxon>
        <taxon>Basidiomycota</taxon>
        <taxon>Agaricomycotina</taxon>
        <taxon>Agaricomycetes</taxon>
        <taxon>Agaricomycetidae</taxon>
        <taxon>Boletales</taxon>
        <taxon>Coniophorineae</taxon>
        <taxon>Coniophoraceae</taxon>
        <taxon>Coniophora</taxon>
    </lineage>
</organism>
<dbReference type="GeneID" id="19203045"/>
<keyword evidence="1" id="KW-0732">Signal</keyword>
<dbReference type="OMA" id="LLINWGP"/>
<dbReference type="Pfam" id="PF11790">
    <property type="entry name" value="Glyco_hydro_cc"/>
    <property type="match status" value="1"/>
</dbReference>
<protein>
    <recommendedName>
        <fullName evidence="2">Asl1-like glycosyl hydrolase catalytic domain-containing protein</fullName>
    </recommendedName>
</protein>
<sequence>MVSTLAISGSISFAALAAAKEWHFGAAFGSPFDVTTDCADIDNISPELLINWGPDNRHDATINVCNNTNIKFLPYLWGQTWDDSELNALPNDDAPWAVIFENEPNWWGGEPLTDDHGDGCNMTATAAAAKYSGHTQIINEKWGVGVVKLISPSPVNKYYPMCMYEPEQGCAFQTQMDWLAEYFANCGTCEQDIWAINIHDYNCNLADTQSLVADMAAAYPGKNVFFGELGCNGPTAEEMAQYLLDFSGWAYQEDTVRGFIWAAITNDVGTPGSELSTNGQLTPVGQAFKQIQQQYPPDYNP</sequence>
<dbReference type="AlphaFoldDB" id="A0A5M3MRL0"/>
<dbReference type="EMBL" id="JH711577">
    <property type="protein sequence ID" value="EIW81798.1"/>
    <property type="molecule type" value="Genomic_DNA"/>
</dbReference>